<protein>
    <submittedName>
        <fullName evidence="1">Uncharacterized protein</fullName>
    </submittedName>
</protein>
<dbReference type="AlphaFoldDB" id="A0A5B7GZ17"/>
<reference evidence="1 2" key="1">
    <citation type="submission" date="2019-05" db="EMBL/GenBank/DDBJ databases">
        <title>Another draft genome of Portunus trituberculatus and its Hox gene families provides insights of decapod evolution.</title>
        <authorList>
            <person name="Jeong J.-H."/>
            <person name="Song I."/>
            <person name="Kim S."/>
            <person name="Choi T."/>
            <person name="Kim D."/>
            <person name="Ryu S."/>
            <person name="Kim W."/>
        </authorList>
    </citation>
    <scope>NUCLEOTIDE SEQUENCE [LARGE SCALE GENOMIC DNA]</scope>
    <source>
        <tissue evidence="1">Muscle</tissue>
    </source>
</reference>
<proteinExistence type="predicted"/>
<name>A0A5B7GZ17_PORTR</name>
<sequence>MTHCAAQIWYKKRALRRPNSGWRMEGLRNSLNKHYGVERLSLEAETPAVRYTENEKSERENLHLQEIPLLPMSYFFVPPLLLRSHGRGTFTRIVALGAAACASPLS</sequence>
<dbReference type="Proteomes" id="UP000324222">
    <property type="component" value="Unassembled WGS sequence"/>
</dbReference>
<organism evidence="1 2">
    <name type="scientific">Portunus trituberculatus</name>
    <name type="common">Swimming crab</name>
    <name type="synonym">Neptunus trituberculatus</name>
    <dbReference type="NCBI Taxonomy" id="210409"/>
    <lineage>
        <taxon>Eukaryota</taxon>
        <taxon>Metazoa</taxon>
        <taxon>Ecdysozoa</taxon>
        <taxon>Arthropoda</taxon>
        <taxon>Crustacea</taxon>
        <taxon>Multicrustacea</taxon>
        <taxon>Malacostraca</taxon>
        <taxon>Eumalacostraca</taxon>
        <taxon>Eucarida</taxon>
        <taxon>Decapoda</taxon>
        <taxon>Pleocyemata</taxon>
        <taxon>Brachyura</taxon>
        <taxon>Eubrachyura</taxon>
        <taxon>Portunoidea</taxon>
        <taxon>Portunidae</taxon>
        <taxon>Portuninae</taxon>
        <taxon>Portunus</taxon>
    </lineage>
</organism>
<keyword evidence="2" id="KW-1185">Reference proteome</keyword>
<evidence type="ECO:0000313" key="2">
    <source>
        <dbReference type="Proteomes" id="UP000324222"/>
    </source>
</evidence>
<comment type="caution">
    <text evidence="1">The sequence shown here is derived from an EMBL/GenBank/DDBJ whole genome shotgun (WGS) entry which is preliminary data.</text>
</comment>
<accession>A0A5B7GZ17</accession>
<evidence type="ECO:0000313" key="1">
    <source>
        <dbReference type="EMBL" id="MPC65541.1"/>
    </source>
</evidence>
<dbReference type="EMBL" id="VSRR010023494">
    <property type="protein sequence ID" value="MPC65541.1"/>
    <property type="molecule type" value="Genomic_DNA"/>
</dbReference>
<gene>
    <name evidence="1" type="ORF">E2C01_059678</name>
</gene>